<dbReference type="InterPro" id="IPR024927">
    <property type="entry name" value="Acid_PPase"/>
</dbReference>
<dbReference type="PANTHER" id="PTHR10161:SF14">
    <property type="entry name" value="TARTRATE-RESISTANT ACID PHOSPHATASE TYPE 5"/>
    <property type="match status" value="1"/>
</dbReference>
<dbReference type="EMBL" id="OZ020105">
    <property type="protein sequence ID" value="CAK9256898.1"/>
    <property type="molecule type" value="Genomic_DNA"/>
</dbReference>
<dbReference type="InterPro" id="IPR004843">
    <property type="entry name" value="Calcineurin-like_PHP"/>
</dbReference>
<feature type="domain" description="Calcineurin-like phosphoesterase" evidence="5">
    <location>
        <begin position="41"/>
        <end position="244"/>
    </location>
</feature>
<proteinExistence type="predicted"/>
<keyword evidence="7" id="KW-1185">Reference proteome</keyword>
<sequence>MPMSTSCVYEDFKQVVVSSTLPCALQSRRSYNILQTAAPLNILVVGDWGRDGLFNQTLVAKQMGIVGSKLNIDYVISTGDNFYDSGLTGSDDTQFTTSFSDVYTQESLQTTWYSVLGNHDYRGNATAQLAKELTLRDSRWFCRKTTGVEFFFIDTNPFVESYWVENNKDYIWQLPISRQDYIAHELMNLTDALETSKAKWKIVVGHHTMWSVGKHGGTHELLTEVLPILEANGVDMYINGHDHCLQHIKRSDSSLHFLTSGGGSKAWRGRGTNKDKDTGLQFYYDGQGFAAVSMAPSLFHMDFYDISGNILHSLDLSKD</sequence>
<name>A0ABP0VR37_9BRYO</name>
<dbReference type="CDD" id="cd07378">
    <property type="entry name" value="MPP_ACP5"/>
    <property type="match status" value="1"/>
</dbReference>
<evidence type="ECO:0000256" key="2">
    <source>
        <dbReference type="ARBA" id="ARBA00022729"/>
    </source>
</evidence>
<organism evidence="6 7">
    <name type="scientific">Sphagnum jensenii</name>
    <dbReference type="NCBI Taxonomy" id="128206"/>
    <lineage>
        <taxon>Eukaryota</taxon>
        <taxon>Viridiplantae</taxon>
        <taxon>Streptophyta</taxon>
        <taxon>Embryophyta</taxon>
        <taxon>Bryophyta</taxon>
        <taxon>Sphagnophytina</taxon>
        <taxon>Sphagnopsida</taxon>
        <taxon>Sphagnales</taxon>
        <taxon>Sphagnaceae</taxon>
        <taxon>Sphagnum</taxon>
    </lineage>
</organism>
<evidence type="ECO:0000256" key="4">
    <source>
        <dbReference type="PIRNR" id="PIRNR000898"/>
    </source>
</evidence>
<dbReference type="PANTHER" id="PTHR10161">
    <property type="entry name" value="TARTRATE-RESISTANT ACID PHOSPHATASE TYPE 5"/>
    <property type="match status" value="1"/>
</dbReference>
<evidence type="ECO:0000256" key="3">
    <source>
        <dbReference type="ARBA" id="ARBA00022801"/>
    </source>
</evidence>
<comment type="catalytic activity">
    <reaction evidence="1 4">
        <text>a phosphate monoester + H2O = an alcohol + phosphate</text>
        <dbReference type="Rhea" id="RHEA:15017"/>
        <dbReference type="ChEBI" id="CHEBI:15377"/>
        <dbReference type="ChEBI" id="CHEBI:30879"/>
        <dbReference type="ChEBI" id="CHEBI:43474"/>
        <dbReference type="ChEBI" id="CHEBI:67140"/>
        <dbReference type="EC" id="3.1.3.2"/>
    </reaction>
</comment>
<protein>
    <recommendedName>
        <fullName evidence="4">Purple acid phosphatase</fullName>
        <ecNumber evidence="4">3.1.3.2</ecNumber>
    </recommendedName>
</protein>
<evidence type="ECO:0000313" key="7">
    <source>
        <dbReference type="Proteomes" id="UP001497444"/>
    </source>
</evidence>
<keyword evidence="2" id="KW-0732">Signal</keyword>
<dbReference type="EC" id="3.1.3.2" evidence="4"/>
<dbReference type="PIRSF" id="PIRSF000898">
    <property type="entry name" value="Acid_Ptase_5"/>
    <property type="match status" value="1"/>
</dbReference>
<evidence type="ECO:0000256" key="1">
    <source>
        <dbReference type="ARBA" id="ARBA00000032"/>
    </source>
</evidence>
<dbReference type="Pfam" id="PF00149">
    <property type="entry name" value="Metallophos"/>
    <property type="match status" value="1"/>
</dbReference>
<accession>A0ABP0VR37</accession>
<dbReference type="Gene3D" id="3.60.21.10">
    <property type="match status" value="1"/>
</dbReference>
<dbReference type="SUPFAM" id="SSF56300">
    <property type="entry name" value="Metallo-dependent phosphatases"/>
    <property type="match status" value="1"/>
</dbReference>
<keyword evidence="3 4" id="KW-0378">Hydrolase</keyword>
<evidence type="ECO:0000313" key="6">
    <source>
        <dbReference type="EMBL" id="CAK9256898.1"/>
    </source>
</evidence>
<evidence type="ECO:0000259" key="5">
    <source>
        <dbReference type="Pfam" id="PF00149"/>
    </source>
</evidence>
<reference evidence="6" key="1">
    <citation type="submission" date="2024-02" db="EMBL/GenBank/DDBJ databases">
        <authorList>
            <consortium name="ELIXIR-Norway"/>
            <consortium name="Elixir Norway"/>
        </authorList>
    </citation>
    <scope>NUCLEOTIDE SEQUENCE</scope>
</reference>
<dbReference type="Proteomes" id="UP001497444">
    <property type="component" value="Chromosome 10"/>
</dbReference>
<keyword evidence="4" id="KW-0408">Iron</keyword>
<gene>
    <name evidence="6" type="ORF">CSSPJE1EN1_LOCUS2376</name>
</gene>
<dbReference type="InterPro" id="IPR051558">
    <property type="entry name" value="Metallophosphoesterase_PAP"/>
</dbReference>
<dbReference type="InterPro" id="IPR029052">
    <property type="entry name" value="Metallo-depent_PP-like"/>
</dbReference>